<dbReference type="InterPro" id="IPR015943">
    <property type="entry name" value="WD40/YVTN_repeat-like_dom_sf"/>
</dbReference>
<proteinExistence type="inferred from homology"/>
<keyword evidence="7" id="KW-1185">Reference proteome</keyword>
<comment type="similarity">
    <text evidence="3">Belongs to the WD repeat STRAP family.</text>
</comment>
<dbReference type="Gene3D" id="2.130.10.10">
    <property type="entry name" value="YVTN repeat-like/Quinoprotein amine dehydrogenase"/>
    <property type="match status" value="1"/>
</dbReference>
<dbReference type="PROSITE" id="PS50082">
    <property type="entry name" value="WD_REPEATS_2"/>
    <property type="match status" value="2"/>
</dbReference>
<reference evidence="7" key="1">
    <citation type="journal article" date="2013" name="PLoS Genet.">
        <title>The genome of Spraguea lophii and the basis of host-microsporidian interactions.</title>
        <authorList>
            <person name="Campbell S.E."/>
            <person name="Williams T.A."/>
            <person name="Yousuf A."/>
            <person name="Soanes D.M."/>
            <person name="Paszkiewicz K.H."/>
            <person name="Williams B.A.P."/>
        </authorList>
    </citation>
    <scope>NUCLEOTIDE SEQUENCE [LARGE SCALE GENOMIC DNA]</scope>
    <source>
        <strain evidence="7">42_110</strain>
    </source>
</reference>
<dbReference type="SUPFAM" id="SSF50978">
    <property type="entry name" value="WD40 repeat-like"/>
    <property type="match status" value="1"/>
</dbReference>
<dbReference type="InterPro" id="IPR036322">
    <property type="entry name" value="WD40_repeat_dom_sf"/>
</dbReference>
<dbReference type="AlphaFoldDB" id="S7W9J8"/>
<dbReference type="GO" id="GO:0003723">
    <property type="term" value="F:RNA binding"/>
    <property type="evidence" value="ECO:0007669"/>
    <property type="project" value="TreeGrafter"/>
</dbReference>
<evidence type="ECO:0000256" key="1">
    <source>
        <dbReference type="ARBA" id="ARBA00022574"/>
    </source>
</evidence>
<keyword evidence="1 5" id="KW-0853">WD repeat</keyword>
<dbReference type="PANTHER" id="PTHR19877">
    <property type="entry name" value="EUKARYOTIC TRANSLATION INITIATION FACTOR 3 SUBUNIT I"/>
    <property type="match status" value="1"/>
</dbReference>
<gene>
    <name evidence="6" type="ORF">SLOPH_1877</name>
</gene>
<feature type="repeat" description="WD" evidence="5">
    <location>
        <begin position="136"/>
        <end position="175"/>
    </location>
</feature>
<evidence type="ECO:0000256" key="4">
    <source>
        <dbReference type="ARBA" id="ARBA00040390"/>
    </source>
</evidence>
<feature type="repeat" description="WD" evidence="5">
    <location>
        <begin position="269"/>
        <end position="291"/>
    </location>
</feature>
<evidence type="ECO:0000313" key="6">
    <source>
        <dbReference type="EMBL" id="EPR78417.1"/>
    </source>
</evidence>
<dbReference type="EMBL" id="ATCN01000807">
    <property type="protein sequence ID" value="EPR78417.1"/>
    <property type="molecule type" value="Genomic_DNA"/>
</dbReference>
<dbReference type="PROSITE" id="PS50294">
    <property type="entry name" value="WD_REPEATS_REGION"/>
    <property type="match status" value="1"/>
</dbReference>
<dbReference type="Proteomes" id="UP000014978">
    <property type="component" value="Unassembled WGS sequence"/>
</dbReference>
<evidence type="ECO:0000256" key="3">
    <source>
        <dbReference type="ARBA" id="ARBA00038394"/>
    </source>
</evidence>
<accession>S7W9J8</accession>
<organism evidence="6 7">
    <name type="scientific">Spraguea lophii (strain 42_110)</name>
    <name type="common">Microsporidian parasite</name>
    <dbReference type="NCBI Taxonomy" id="1358809"/>
    <lineage>
        <taxon>Eukaryota</taxon>
        <taxon>Fungi</taxon>
        <taxon>Fungi incertae sedis</taxon>
        <taxon>Microsporidia</taxon>
        <taxon>Spragueidae</taxon>
        <taxon>Spraguea</taxon>
    </lineage>
</organism>
<dbReference type="OrthoDB" id="270624at2759"/>
<dbReference type="SMART" id="SM00320">
    <property type="entry name" value="WD40"/>
    <property type="match status" value="3"/>
</dbReference>
<evidence type="ECO:0000256" key="5">
    <source>
        <dbReference type="PROSITE-ProRule" id="PRU00221"/>
    </source>
</evidence>
<keyword evidence="2" id="KW-0677">Repeat</keyword>
<dbReference type="InParanoid" id="S7W9J8"/>
<dbReference type="VEuPathDB" id="MicrosporidiaDB:SLOPH_1877"/>
<name>S7W9J8_SPRLO</name>
<dbReference type="STRING" id="1358809.S7W9J8"/>
<dbReference type="Pfam" id="PF00400">
    <property type="entry name" value="WD40"/>
    <property type="match status" value="1"/>
</dbReference>
<comment type="caution">
    <text evidence="6">The sequence shown here is derived from an EMBL/GenBank/DDBJ whole genome shotgun (WGS) entry which is preliminary data.</text>
</comment>
<protein>
    <recommendedName>
        <fullName evidence="4">Serine-threonine kinase receptor-associated protein</fullName>
    </recommendedName>
</protein>
<evidence type="ECO:0000313" key="7">
    <source>
        <dbReference type="Proteomes" id="UP000014978"/>
    </source>
</evidence>
<dbReference type="HOGENOM" id="CLU_071105_0_0_1"/>
<sequence length="325" mass="37781">MITNIEFLEEGIECKKLEKYILTEEDKKLFPGYTFKNLDEEPMEDSEDDENERIYKEDILFSTIVNLEEASYIDIIAGNRESTEYFIHHEIQLSDLIYDSVYLKKEKQYIGVATSSPDVEIYDALLFNPLVPQIKLLGHEDEVNTITYDGTDIMTGSNDKTIIQWDLEKKKPKEKYEMGVEVNYLESNENILGGILGNNEIFLRNGNDTLKTKFESEPQKLKFYNDKLLASDEDGFFYVYDLRMFDSPLIKKGLHRKCITAFDVANQCLITASTDESLKLWNYETLELQKKIQTGEPMFSVKFCPYVENYCAYGGKDLRVINMLQ</sequence>
<dbReference type="OMA" id="DACNFRY"/>
<dbReference type="InterPro" id="IPR001680">
    <property type="entry name" value="WD40_rpt"/>
</dbReference>
<evidence type="ECO:0000256" key="2">
    <source>
        <dbReference type="ARBA" id="ARBA00022737"/>
    </source>
</evidence>